<accession>A0A7Y4KJB6</accession>
<comment type="caution">
    <text evidence="8">The sequence shown here is derived from an EMBL/GenBank/DDBJ whole genome shotgun (WGS) entry which is preliminary data.</text>
</comment>
<dbReference type="RefSeq" id="WP_171435769.1">
    <property type="nucleotide sequence ID" value="NZ_JABFJV010000082.1"/>
</dbReference>
<evidence type="ECO:0000313" key="9">
    <source>
        <dbReference type="Proteomes" id="UP000563426"/>
    </source>
</evidence>
<reference evidence="8 9" key="1">
    <citation type="submission" date="2020-05" db="EMBL/GenBank/DDBJ databases">
        <authorList>
            <person name="Whitworth D."/>
        </authorList>
    </citation>
    <scope>NUCLEOTIDE SEQUENCE [LARGE SCALE GENOMIC DNA]</scope>
    <source>
        <strain evidence="8 9">AB043B</strain>
    </source>
</reference>
<keyword evidence="1" id="KW-0808">Transferase</keyword>
<dbReference type="Gene3D" id="3.30.200.20">
    <property type="entry name" value="Phosphorylase Kinase, domain 1"/>
    <property type="match status" value="1"/>
</dbReference>
<dbReference type="Proteomes" id="UP000563426">
    <property type="component" value="Unassembled WGS sequence"/>
</dbReference>
<dbReference type="Gene3D" id="1.10.510.10">
    <property type="entry name" value="Transferase(Phosphotransferase) domain 1"/>
    <property type="match status" value="1"/>
</dbReference>
<comment type="similarity">
    <text evidence="5">Belongs to the protein kinase superfamily. STE Ser/Thr protein kinase family. MAP kinase kinase subfamily.</text>
</comment>
<dbReference type="PROSITE" id="PS50011">
    <property type="entry name" value="PROTEIN_KINASE_DOM"/>
    <property type="match status" value="1"/>
</dbReference>
<dbReference type="GO" id="GO:0005524">
    <property type="term" value="F:ATP binding"/>
    <property type="evidence" value="ECO:0007669"/>
    <property type="project" value="UniProtKB-KW"/>
</dbReference>
<keyword evidence="4" id="KW-0067">ATP-binding</keyword>
<dbReference type="Pfam" id="PF00069">
    <property type="entry name" value="Pkinase"/>
    <property type="match status" value="1"/>
</dbReference>
<gene>
    <name evidence="8" type="ORF">HMI49_16350</name>
</gene>
<evidence type="ECO:0000256" key="3">
    <source>
        <dbReference type="ARBA" id="ARBA00022777"/>
    </source>
</evidence>
<dbReference type="SMART" id="SM00220">
    <property type="entry name" value="S_TKc"/>
    <property type="match status" value="1"/>
</dbReference>
<keyword evidence="8" id="KW-0723">Serine/threonine-protein kinase</keyword>
<evidence type="ECO:0000256" key="1">
    <source>
        <dbReference type="ARBA" id="ARBA00022679"/>
    </source>
</evidence>
<dbReference type="EC" id="2.7.12.2" evidence="6"/>
<protein>
    <recommendedName>
        <fullName evidence="6">mitogen-activated protein kinase kinase</fullName>
        <ecNumber evidence="6">2.7.12.2</ecNumber>
    </recommendedName>
</protein>
<sequence length="286" mass="31922">MSGLTMLHRALDPEAPAGSGPVVLKRLLPELSMDRAVVEEFLDLASLSACLQHPNVVRVLDFGEVEGKPFLVREWVEGKDLGQVQHMSQRQGLPTLPEPIAVSIGIDICQGLQPAHQQVGLLHGELIPSNVLMGYGGEVKLIEFGFNRWTLREAWSKARMFSGKLMYFAPEQLLKEPVDGRADVYVLGLLLYKLLCGTLPMKCDSEFEIFNQVLEGQLVPARQHNPFLDTDLVRILERALARSVDDRYPSAEAMGQALADWLKADTPEFSADTRKQWMASLYPERA</sequence>
<dbReference type="CDD" id="cd14014">
    <property type="entry name" value="STKc_PknB_like"/>
    <property type="match status" value="1"/>
</dbReference>
<dbReference type="PANTHER" id="PTHR48013:SF7">
    <property type="entry name" value="SERINE_THREONINE-PROTEIN KINASE SBK2"/>
    <property type="match status" value="1"/>
</dbReference>
<name>A0A7Y4KJB6_9BACT</name>
<evidence type="ECO:0000259" key="7">
    <source>
        <dbReference type="PROSITE" id="PS50011"/>
    </source>
</evidence>
<dbReference type="InterPro" id="IPR000719">
    <property type="entry name" value="Prot_kinase_dom"/>
</dbReference>
<dbReference type="SUPFAM" id="SSF56112">
    <property type="entry name" value="Protein kinase-like (PK-like)"/>
    <property type="match status" value="1"/>
</dbReference>
<keyword evidence="9" id="KW-1185">Reference proteome</keyword>
<evidence type="ECO:0000256" key="5">
    <source>
        <dbReference type="ARBA" id="ARBA00038035"/>
    </source>
</evidence>
<dbReference type="InterPro" id="IPR011009">
    <property type="entry name" value="Kinase-like_dom_sf"/>
</dbReference>
<dbReference type="EMBL" id="JABFJV010000082">
    <property type="protein sequence ID" value="NOK34771.1"/>
    <property type="molecule type" value="Genomic_DNA"/>
</dbReference>
<keyword evidence="2" id="KW-0547">Nucleotide-binding</keyword>
<dbReference type="GO" id="GO:0004674">
    <property type="term" value="F:protein serine/threonine kinase activity"/>
    <property type="evidence" value="ECO:0007669"/>
    <property type="project" value="UniProtKB-KW"/>
</dbReference>
<feature type="domain" description="Protein kinase" evidence="7">
    <location>
        <begin position="1"/>
        <end position="262"/>
    </location>
</feature>
<dbReference type="AlphaFoldDB" id="A0A7Y4KJB6"/>
<evidence type="ECO:0000256" key="2">
    <source>
        <dbReference type="ARBA" id="ARBA00022741"/>
    </source>
</evidence>
<organism evidence="8 9">
    <name type="scientific">Corallococcus exercitus</name>
    <dbReference type="NCBI Taxonomy" id="2316736"/>
    <lineage>
        <taxon>Bacteria</taxon>
        <taxon>Pseudomonadati</taxon>
        <taxon>Myxococcota</taxon>
        <taxon>Myxococcia</taxon>
        <taxon>Myxococcales</taxon>
        <taxon>Cystobacterineae</taxon>
        <taxon>Myxococcaceae</taxon>
        <taxon>Corallococcus</taxon>
    </lineage>
</organism>
<evidence type="ECO:0000313" key="8">
    <source>
        <dbReference type="EMBL" id="NOK34771.1"/>
    </source>
</evidence>
<keyword evidence="3 8" id="KW-0418">Kinase</keyword>
<dbReference type="PANTHER" id="PTHR48013">
    <property type="entry name" value="DUAL SPECIFICITY MITOGEN-ACTIVATED PROTEIN KINASE KINASE 5-RELATED"/>
    <property type="match status" value="1"/>
</dbReference>
<proteinExistence type="inferred from homology"/>
<evidence type="ECO:0000256" key="4">
    <source>
        <dbReference type="ARBA" id="ARBA00022840"/>
    </source>
</evidence>
<evidence type="ECO:0000256" key="6">
    <source>
        <dbReference type="ARBA" id="ARBA00038999"/>
    </source>
</evidence>